<accession>C5CFZ2</accession>
<dbReference type="KEGG" id="kol:Kole_1802"/>
<sequence>MIAAYFHGFIYKDEKRIREWLKAEGLSNDKIDKIVQVAWESQKKEIPGTLEGKILHDAHMIEGGKTFLIVKSLITGSVRGQTLEETIEYIEKNILGKGQCYLTEAKEIYAEQQKFAREFIRDLKEGLE</sequence>
<organism evidence="1 2">
    <name type="scientific">Kosmotoga olearia (strain ATCC BAA-1733 / DSM 21960 / TBF 19.5.1)</name>
    <dbReference type="NCBI Taxonomy" id="521045"/>
    <lineage>
        <taxon>Bacteria</taxon>
        <taxon>Thermotogati</taxon>
        <taxon>Thermotogota</taxon>
        <taxon>Thermotogae</taxon>
        <taxon>Kosmotogales</taxon>
        <taxon>Kosmotogaceae</taxon>
        <taxon>Kosmotoga</taxon>
    </lineage>
</organism>
<name>C5CFZ2_KOSOT</name>
<dbReference type="EMBL" id="CP001634">
    <property type="protein sequence ID" value="ACR80486.1"/>
    <property type="molecule type" value="Genomic_DNA"/>
</dbReference>
<dbReference type="STRING" id="521045.Kole_1802"/>
<dbReference type="HOGENOM" id="CLU_129728_0_0_0"/>
<protein>
    <submittedName>
        <fullName evidence="1">Uncharacterized protein</fullName>
    </submittedName>
</protein>
<reference evidence="1 2" key="1">
    <citation type="submission" date="2009-06" db="EMBL/GenBank/DDBJ databases">
        <title>Complete sequence of Thermotogales bacterium TBF 19.5.1.</title>
        <authorList>
            <consortium name="US DOE Joint Genome Institute"/>
            <person name="Lucas S."/>
            <person name="Copeland A."/>
            <person name="Lapidus A."/>
            <person name="Glavina del Rio T."/>
            <person name="Tice H."/>
            <person name="Bruce D."/>
            <person name="Goodwin L."/>
            <person name="Pitluck S."/>
            <person name="Chertkov O."/>
            <person name="Brettin T."/>
            <person name="Detter J.C."/>
            <person name="Han C."/>
            <person name="Schmutz J."/>
            <person name="Larimer F."/>
            <person name="Land M."/>
            <person name="Hauser L."/>
            <person name="Kyrpides N."/>
            <person name="Ovchinnikova G."/>
            <person name="Noll K."/>
        </authorList>
    </citation>
    <scope>NUCLEOTIDE SEQUENCE [LARGE SCALE GENOMIC DNA]</scope>
    <source>
        <strain evidence="2">ATCC BAA-1733 / DSM 21960 / TBF 19.5.1</strain>
    </source>
</reference>
<gene>
    <name evidence="1" type="ordered locus">Kole_1802</name>
</gene>
<evidence type="ECO:0000313" key="1">
    <source>
        <dbReference type="EMBL" id="ACR80486.1"/>
    </source>
</evidence>
<dbReference type="eggNOG" id="ENOG5032XIZ">
    <property type="taxonomic scope" value="Bacteria"/>
</dbReference>
<proteinExistence type="predicted"/>
<dbReference type="Proteomes" id="UP000002382">
    <property type="component" value="Chromosome"/>
</dbReference>
<dbReference type="Gene3D" id="1.10.3210.10">
    <property type="entry name" value="Hypothetical protein af1432"/>
    <property type="match status" value="1"/>
</dbReference>
<dbReference type="SUPFAM" id="SSF109604">
    <property type="entry name" value="HD-domain/PDEase-like"/>
    <property type="match status" value="1"/>
</dbReference>
<reference evidence="1 2" key="2">
    <citation type="journal article" date="2011" name="J. Bacteriol.">
        <title>Genome Sequence of Kosmotoga olearia Strain TBF 19.5.1, a Thermophilic Bacterium with a Wide Growth Temperature Range, Isolated from the Troll B Oil Platform in the North Sea.</title>
        <authorList>
            <person name="Swithers K.S."/>
            <person name="Dipippo J.L."/>
            <person name="Bruce D.C."/>
            <person name="Detter C."/>
            <person name="Tapia R."/>
            <person name="Han S."/>
            <person name="Goodwin L.A."/>
            <person name="Han J."/>
            <person name="Woyke T."/>
            <person name="Pitluck S."/>
            <person name="Pennacchio L."/>
            <person name="Nolan M."/>
            <person name="Mikhailova N."/>
            <person name="Land M.L."/>
            <person name="Nesbo C.L."/>
            <person name="Gogarten J.P."/>
            <person name="Noll K.M."/>
        </authorList>
    </citation>
    <scope>NUCLEOTIDE SEQUENCE [LARGE SCALE GENOMIC DNA]</scope>
    <source>
        <strain evidence="2">ATCC BAA-1733 / DSM 21960 / TBF 19.5.1</strain>
    </source>
</reference>
<keyword evidence="2" id="KW-1185">Reference proteome</keyword>
<dbReference type="RefSeq" id="WP_015869130.1">
    <property type="nucleotide sequence ID" value="NC_012785.1"/>
</dbReference>
<evidence type="ECO:0000313" key="2">
    <source>
        <dbReference type="Proteomes" id="UP000002382"/>
    </source>
</evidence>
<dbReference type="AlphaFoldDB" id="C5CFZ2"/>